<keyword evidence="3" id="KW-1185">Reference proteome</keyword>
<protein>
    <submittedName>
        <fullName evidence="2">Uncharacterized protein</fullName>
    </submittedName>
</protein>
<evidence type="ECO:0000313" key="2">
    <source>
        <dbReference type="EMBL" id="VUD71964.1"/>
    </source>
</evidence>
<gene>
    <name evidence="2" type="ORF">MET9862_02556</name>
</gene>
<dbReference type="EMBL" id="CABFPH010000031">
    <property type="protein sequence ID" value="VUD71964.1"/>
    <property type="molecule type" value="Genomic_DNA"/>
</dbReference>
<keyword evidence="1" id="KW-0812">Transmembrane</keyword>
<sequence length="31" mass="3324">MEAAVMIAGAVGAAMTLVYLMPGLDSYFDWE</sequence>
<dbReference type="Proteomes" id="UP000410984">
    <property type="component" value="Unassembled WGS sequence"/>
</dbReference>
<dbReference type="AlphaFoldDB" id="A0A509EEF7"/>
<organism evidence="2 3">
    <name type="scientific">Methylobacterium symbioticum</name>
    <dbReference type="NCBI Taxonomy" id="2584084"/>
    <lineage>
        <taxon>Bacteria</taxon>
        <taxon>Pseudomonadati</taxon>
        <taxon>Pseudomonadota</taxon>
        <taxon>Alphaproteobacteria</taxon>
        <taxon>Hyphomicrobiales</taxon>
        <taxon>Methylobacteriaceae</taxon>
        <taxon>Methylobacterium</taxon>
    </lineage>
</organism>
<evidence type="ECO:0000256" key="1">
    <source>
        <dbReference type="SAM" id="Phobius"/>
    </source>
</evidence>
<feature type="transmembrane region" description="Helical" evidence="1">
    <location>
        <begin position="6"/>
        <end position="28"/>
    </location>
</feature>
<keyword evidence="1" id="KW-0472">Membrane</keyword>
<proteinExistence type="predicted"/>
<evidence type="ECO:0000313" key="3">
    <source>
        <dbReference type="Proteomes" id="UP000410984"/>
    </source>
</evidence>
<name>A0A509EEF7_9HYPH</name>
<reference evidence="2 3" key="1">
    <citation type="submission" date="2019-06" db="EMBL/GenBank/DDBJ databases">
        <authorList>
            <person name="Rodrigo-Torres L."/>
            <person name="Arahal R. D."/>
            <person name="Lucena T."/>
        </authorList>
    </citation>
    <scope>NUCLEOTIDE SEQUENCE [LARGE SCALE GENOMIC DNA]</scope>
    <source>
        <strain evidence="2 3">SB0023/3</strain>
    </source>
</reference>
<keyword evidence="1" id="KW-1133">Transmembrane helix</keyword>
<accession>A0A509EEF7</accession>